<accession>A0A6J7C730</accession>
<dbReference type="EMBL" id="CAFBIZ010000285">
    <property type="protein sequence ID" value="CAB4852588.1"/>
    <property type="molecule type" value="Genomic_DNA"/>
</dbReference>
<dbReference type="AlphaFoldDB" id="A0A6J7C730"/>
<reference evidence="1" key="1">
    <citation type="submission" date="2020-05" db="EMBL/GenBank/DDBJ databases">
        <authorList>
            <person name="Chiriac C."/>
            <person name="Salcher M."/>
            <person name="Ghai R."/>
            <person name="Kavagutti S V."/>
        </authorList>
    </citation>
    <scope>NUCLEOTIDE SEQUENCE</scope>
</reference>
<proteinExistence type="predicted"/>
<sequence>MAYALGYTGLGVGATRFGAAVMLDLLGGHSTPRTRTRMVGTKPFPFPPEPARSMAVGLTTWSLDRADRHDGRRNLWLRTLDRLGLGFDS</sequence>
<gene>
    <name evidence="1" type="ORF">UFOPK3268_01720</name>
</gene>
<name>A0A6J7C730_9ZZZZ</name>
<organism evidence="1">
    <name type="scientific">freshwater metagenome</name>
    <dbReference type="NCBI Taxonomy" id="449393"/>
    <lineage>
        <taxon>unclassified sequences</taxon>
        <taxon>metagenomes</taxon>
        <taxon>ecological metagenomes</taxon>
    </lineage>
</organism>
<evidence type="ECO:0000313" key="1">
    <source>
        <dbReference type="EMBL" id="CAB4852588.1"/>
    </source>
</evidence>
<protein>
    <submittedName>
        <fullName evidence="1">Unannotated protein</fullName>
    </submittedName>
</protein>